<dbReference type="EMBL" id="SRZC01000015">
    <property type="protein sequence ID" value="TGX81541.1"/>
    <property type="molecule type" value="Genomic_DNA"/>
</dbReference>
<sequence length="329" mass="36758">MVMFKKNKSVEIIDMFSTHRVSAQFRSAFRPATTTTVWLLKIMLPISLVVRMLQYYGVIAWLAQYLDVVFQYIGLPGASAIAFLTGASVTTYAGLAVMLSMELTMREATIIAIMMLLCHALPLECAVVKRVGSNPWEMAALRIVAAFAAALFLNAVLPEMTNPFVAHPEADAEGTVWTVMELWLLASMKLSLMIYLLIYSLMVVQRLLSEFGVMPLLDKPLRPVMLLFGLPENSAYLWLVGNVLGISYGSAMMLDLEDSGAITKEEANEVNYHLIMNHSMLEDTLVFSAVGISAFWILFVRMLFAFLLVWSRRLLGLSFRKCKTVSKKG</sequence>
<protein>
    <submittedName>
        <fullName evidence="1">Nucleoside recognition protein</fullName>
    </submittedName>
</protein>
<name>A0AC61QNX9_9BACT</name>
<reference evidence="1" key="1">
    <citation type="submission" date="2019-04" db="EMBL/GenBank/DDBJ databases">
        <title>Microbes associate with the intestines of laboratory mice.</title>
        <authorList>
            <person name="Navarre W."/>
            <person name="Wong E."/>
            <person name="Huang K."/>
            <person name="Tropini C."/>
            <person name="Ng K."/>
            <person name="Yu B."/>
        </authorList>
    </citation>
    <scope>NUCLEOTIDE SEQUENCE</scope>
    <source>
        <strain evidence="1">NM73_A23</strain>
    </source>
</reference>
<organism evidence="1 2">
    <name type="scientific">Palleniella muris</name>
    <dbReference type="NCBI Taxonomy" id="3038145"/>
    <lineage>
        <taxon>Bacteria</taxon>
        <taxon>Pseudomonadati</taxon>
        <taxon>Bacteroidota</taxon>
        <taxon>Bacteroidia</taxon>
        <taxon>Bacteroidales</taxon>
        <taxon>Prevotellaceae</taxon>
        <taxon>Palleniella</taxon>
    </lineage>
</organism>
<gene>
    <name evidence="1" type="ORF">E5358_09580</name>
</gene>
<proteinExistence type="predicted"/>
<evidence type="ECO:0000313" key="1">
    <source>
        <dbReference type="EMBL" id="TGX81541.1"/>
    </source>
</evidence>
<comment type="caution">
    <text evidence="1">The sequence shown here is derived from an EMBL/GenBank/DDBJ whole genome shotgun (WGS) entry which is preliminary data.</text>
</comment>
<keyword evidence="2" id="KW-1185">Reference proteome</keyword>
<dbReference type="Proteomes" id="UP000308886">
    <property type="component" value="Unassembled WGS sequence"/>
</dbReference>
<evidence type="ECO:0000313" key="2">
    <source>
        <dbReference type="Proteomes" id="UP000308886"/>
    </source>
</evidence>
<accession>A0AC61QNX9</accession>